<reference evidence="2 3" key="1">
    <citation type="journal article" date="2015" name="Genome Announc.">
        <title>Complete Genome Sequence of Spiroplasma litorale TN-1T (DSM 21781), a Bacterium Isolated from a Green-Eyed Horsefly (Tabanus nigrovittatus).</title>
        <authorList>
            <person name="Lo W.S."/>
            <person name="Lai Y.C."/>
            <person name="Lien Y.W."/>
            <person name="Wang T.H."/>
            <person name="Kuo C.H."/>
        </authorList>
    </citation>
    <scope>NUCLEOTIDE SEQUENCE [LARGE SCALE GENOMIC DNA]</scope>
    <source>
        <strain evidence="2 3">TN-1</strain>
    </source>
</reference>
<protein>
    <submittedName>
        <fullName evidence="2">Uncharacterized protein</fullName>
    </submittedName>
</protein>
<sequence length="289" mass="35218">MKNSLLALSLISLMILNFIFMISSTYLSFFGINYSMNYLNIEIKNLMNTFIEKNKYLINYENNKEYLSLIFGNINKKTIFSVKNGIGVYNLKKWKDFISLNPINYSNDLYYYYLSLINLPINYLKFFSNKLLYNNDFLINYEYDNFYMLKKLNEKESLIDKNYWYEINEKDSYYNFLYNSVYLFLDTLEQLILKQLNENINLFNNSNFIISDVISIKERKNKILSYSFYIVEFKKYIYNSYLNFIFLIIILPISWFFFLLMLFIKIIITIKKNGLQFKYLKFIFNFKYI</sequence>
<name>A0A0K1W2U8_9MOLU</name>
<dbReference type="AlphaFoldDB" id="A0A0K1W2U8"/>
<feature type="transmembrane region" description="Helical" evidence="1">
    <location>
        <begin position="244"/>
        <end position="268"/>
    </location>
</feature>
<accession>A0A0K1W2U8</accession>
<dbReference type="EMBL" id="CP012357">
    <property type="protein sequence ID" value="AKX34650.1"/>
    <property type="molecule type" value="Genomic_DNA"/>
</dbReference>
<evidence type="ECO:0000256" key="1">
    <source>
        <dbReference type="SAM" id="Phobius"/>
    </source>
</evidence>
<dbReference type="PATRIC" id="fig|216942.3.peg.1056"/>
<dbReference type="KEGG" id="sll:SLITO_v1c10390"/>
<keyword evidence="1" id="KW-0472">Membrane</keyword>
<dbReference type="Proteomes" id="UP000067476">
    <property type="component" value="Chromosome"/>
</dbReference>
<keyword evidence="3" id="KW-1185">Reference proteome</keyword>
<evidence type="ECO:0000313" key="2">
    <source>
        <dbReference type="EMBL" id="AKX34650.1"/>
    </source>
</evidence>
<gene>
    <name evidence="2" type="ORF">SLITO_v1c10390</name>
</gene>
<dbReference type="RefSeq" id="WP_075058727.1">
    <property type="nucleotide sequence ID" value="NZ_CP012357.1"/>
</dbReference>
<keyword evidence="1" id="KW-1133">Transmembrane helix</keyword>
<keyword evidence="1" id="KW-0812">Transmembrane</keyword>
<proteinExistence type="predicted"/>
<organism evidence="2 3">
    <name type="scientific">Spiroplasma litorale</name>
    <dbReference type="NCBI Taxonomy" id="216942"/>
    <lineage>
        <taxon>Bacteria</taxon>
        <taxon>Bacillati</taxon>
        <taxon>Mycoplasmatota</taxon>
        <taxon>Mollicutes</taxon>
        <taxon>Entomoplasmatales</taxon>
        <taxon>Spiroplasmataceae</taxon>
        <taxon>Spiroplasma</taxon>
    </lineage>
</organism>
<evidence type="ECO:0000313" key="3">
    <source>
        <dbReference type="Proteomes" id="UP000067476"/>
    </source>
</evidence>